<evidence type="ECO:0000256" key="4">
    <source>
        <dbReference type="ARBA" id="ARBA00013127"/>
    </source>
</evidence>
<feature type="active site" description="Proton acceptor" evidence="5">
    <location>
        <position position="8"/>
    </location>
</feature>
<feature type="domain" description="Homogentisate 1,2-dioxygenase C-terminal" evidence="7">
    <location>
        <begin position="1"/>
        <end position="53"/>
    </location>
</feature>
<keyword evidence="6" id="KW-0479">Metal-binding</keyword>
<dbReference type="InterPro" id="IPR011051">
    <property type="entry name" value="RmlC_Cupin_sf"/>
</dbReference>
<dbReference type="EMBL" id="KV878587">
    <property type="protein sequence ID" value="OJJ58385.1"/>
    <property type="molecule type" value="Genomic_DNA"/>
</dbReference>
<dbReference type="GO" id="GO:0005737">
    <property type="term" value="C:cytoplasm"/>
    <property type="evidence" value="ECO:0007669"/>
    <property type="project" value="TreeGrafter"/>
</dbReference>
<evidence type="ECO:0000259" key="7">
    <source>
        <dbReference type="Pfam" id="PF04209"/>
    </source>
</evidence>
<dbReference type="InterPro" id="IPR046451">
    <property type="entry name" value="HgmA_C"/>
</dbReference>
<dbReference type="UniPathway" id="UPA00139">
    <property type="reaction ID" value="UER00339"/>
</dbReference>
<dbReference type="AlphaFoldDB" id="A0A1L9TG67"/>
<dbReference type="STRING" id="1036612.A0A1L9TG67"/>
<dbReference type="GO" id="GO:0006570">
    <property type="term" value="P:tyrosine metabolic process"/>
    <property type="evidence" value="ECO:0007669"/>
    <property type="project" value="InterPro"/>
</dbReference>
<name>A0A1L9TG67_9EURO</name>
<dbReference type="VEuPathDB" id="FungiDB:ASPSYDRAFT_46402"/>
<feature type="binding site" evidence="6">
    <location>
        <position position="51"/>
    </location>
    <ligand>
        <name>Fe cation</name>
        <dbReference type="ChEBI" id="CHEBI:24875"/>
    </ligand>
</feature>
<evidence type="ECO:0000256" key="2">
    <source>
        <dbReference type="ARBA" id="ARBA00004704"/>
    </source>
</evidence>
<dbReference type="GO" id="GO:0006559">
    <property type="term" value="P:L-phenylalanine catabolic process"/>
    <property type="evidence" value="ECO:0007669"/>
    <property type="project" value="UniProtKB-UniPathway"/>
</dbReference>
<dbReference type="PANTHER" id="PTHR11056">
    <property type="entry name" value="HOMOGENTISATE 1,2-DIOXYGENASE"/>
    <property type="match status" value="1"/>
</dbReference>
<dbReference type="RefSeq" id="XP_040702191.1">
    <property type="nucleotide sequence ID" value="XM_040847217.1"/>
</dbReference>
<dbReference type="EC" id="1.13.11.5" evidence="4"/>
<evidence type="ECO:0000313" key="8">
    <source>
        <dbReference type="EMBL" id="OJJ58385.1"/>
    </source>
</evidence>
<organism evidence="8 9">
    <name type="scientific">Aspergillus sydowii CBS 593.65</name>
    <dbReference type="NCBI Taxonomy" id="1036612"/>
    <lineage>
        <taxon>Eukaryota</taxon>
        <taxon>Fungi</taxon>
        <taxon>Dikarya</taxon>
        <taxon>Ascomycota</taxon>
        <taxon>Pezizomycotina</taxon>
        <taxon>Eurotiomycetes</taxon>
        <taxon>Eurotiomycetidae</taxon>
        <taxon>Eurotiales</taxon>
        <taxon>Aspergillaceae</taxon>
        <taxon>Aspergillus</taxon>
        <taxon>Aspergillus subgen. Nidulantes</taxon>
    </lineage>
</organism>
<dbReference type="GO" id="GO:0046872">
    <property type="term" value="F:metal ion binding"/>
    <property type="evidence" value="ECO:0007669"/>
    <property type="project" value="UniProtKB-KW"/>
</dbReference>
<protein>
    <recommendedName>
        <fullName evidence="4">homogentisate 1,2-dioxygenase</fullName>
        <ecNumber evidence="4">1.13.11.5</ecNumber>
    </recommendedName>
</protein>
<dbReference type="Gene3D" id="2.60.120.10">
    <property type="entry name" value="Jelly Rolls"/>
    <property type="match status" value="1"/>
</dbReference>
<comment type="similarity">
    <text evidence="3">Belongs to the homogentisate dioxygenase family.</text>
</comment>
<dbReference type="OrthoDB" id="1689029at2759"/>
<evidence type="ECO:0000313" key="9">
    <source>
        <dbReference type="Proteomes" id="UP000184356"/>
    </source>
</evidence>
<comment type="cofactor">
    <cofactor evidence="1 6">
        <name>Fe cation</name>
        <dbReference type="ChEBI" id="CHEBI:24875"/>
    </cofactor>
</comment>
<keyword evidence="9" id="KW-1185">Reference proteome</keyword>
<reference evidence="9" key="1">
    <citation type="journal article" date="2017" name="Genome Biol.">
        <title>Comparative genomics reveals high biological diversity and specific adaptations in the industrially and medically important fungal genus Aspergillus.</title>
        <authorList>
            <person name="de Vries R.P."/>
            <person name="Riley R."/>
            <person name="Wiebenga A."/>
            <person name="Aguilar-Osorio G."/>
            <person name="Amillis S."/>
            <person name="Uchima C.A."/>
            <person name="Anderluh G."/>
            <person name="Asadollahi M."/>
            <person name="Askin M."/>
            <person name="Barry K."/>
            <person name="Battaglia E."/>
            <person name="Bayram O."/>
            <person name="Benocci T."/>
            <person name="Braus-Stromeyer S.A."/>
            <person name="Caldana C."/>
            <person name="Canovas D."/>
            <person name="Cerqueira G.C."/>
            <person name="Chen F."/>
            <person name="Chen W."/>
            <person name="Choi C."/>
            <person name="Clum A."/>
            <person name="Dos Santos R.A."/>
            <person name="Damasio A.R."/>
            <person name="Diallinas G."/>
            <person name="Emri T."/>
            <person name="Fekete E."/>
            <person name="Flipphi M."/>
            <person name="Freyberg S."/>
            <person name="Gallo A."/>
            <person name="Gournas C."/>
            <person name="Habgood R."/>
            <person name="Hainaut M."/>
            <person name="Harispe M.L."/>
            <person name="Henrissat B."/>
            <person name="Hilden K.S."/>
            <person name="Hope R."/>
            <person name="Hossain A."/>
            <person name="Karabika E."/>
            <person name="Karaffa L."/>
            <person name="Karanyi Z."/>
            <person name="Krasevec N."/>
            <person name="Kuo A."/>
            <person name="Kusch H."/>
            <person name="LaButti K."/>
            <person name="Lagendijk E.L."/>
            <person name="Lapidus A."/>
            <person name="Levasseur A."/>
            <person name="Lindquist E."/>
            <person name="Lipzen A."/>
            <person name="Logrieco A.F."/>
            <person name="MacCabe A."/>
            <person name="Maekelae M.R."/>
            <person name="Malavazi I."/>
            <person name="Melin P."/>
            <person name="Meyer V."/>
            <person name="Mielnichuk N."/>
            <person name="Miskei M."/>
            <person name="Molnar A.P."/>
            <person name="Mule G."/>
            <person name="Ngan C.Y."/>
            <person name="Orejas M."/>
            <person name="Orosz E."/>
            <person name="Ouedraogo J.P."/>
            <person name="Overkamp K.M."/>
            <person name="Park H.-S."/>
            <person name="Perrone G."/>
            <person name="Piumi F."/>
            <person name="Punt P.J."/>
            <person name="Ram A.F."/>
            <person name="Ramon A."/>
            <person name="Rauscher S."/>
            <person name="Record E."/>
            <person name="Riano-Pachon D.M."/>
            <person name="Robert V."/>
            <person name="Roehrig J."/>
            <person name="Ruller R."/>
            <person name="Salamov A."/>
            <person name="Salih N.S."/>
            <person name="Samson R.A."/>
            <person name="Sandor E."/>
            <person name="Sanguinetti M."/>
            <person name="Schuetze T."/>
            <person name="Sepcic K."/>
            <person name="Shelest E."/>
            <person name="Sherlock G."/>
            <person name="Sophianopoulou V."/>
            <person name="Squina F.M."/>
            <person name="Sun H."/>
            <person name="Susca A."/>
            <person name="Todd R.B."/>
            <person name="Tsang A."/>
            <person name="Unkles S.E."/>
            <person name="van de Wiele N."/>
            <person name="van Rossen-Uffink D."/>
            <person name="Oliveira J.V."/>
            <person name="Vesth T.C."/>
            <person name="Visser J."/>
            <person name="Yu J.-H."/>
            <person name="Zhou M."/>
            <person name="Andersen M.R."/>
            <person name="Archer D.B."/>
            <person name="Baker S.E."/>
            <person name="Benoit I."/>
            <person name="Brakhage A.A."/>
            <person name="Braus G.H."/>
            <person name="Fischer R."/>
            <person name="Frisvad J.C."/>
            <person name="Goldman G.H."/>
            <person name="Houbraken J."/>
            <person name="Oakley B."/>
            <person name="Pocsi I."/>
            <person name="Scazzocchio C."/>
            <person name="Seiboth B."/>
            <person name="vanKuyk P.A."/>
            <person name="Wortman J."/>
            <person name="Dyer P.S."/>
            <person name="Grigoriev I.V."/>
        </authorList>
    </citation>
    <scope>NUCLEOTIDE SEQUENCE [LARGE SCALE GENOMIC DNA]</scope>
    <source>
        <strain evidence="9">CBS 593.65</strain>
    </source>
</reference>
<evidence type="ECO:0000256" key="1">
    <source>
        <dbReference type="ARBA" id="ARBA00001962"/>
    </source>
</evidence>
<accession>A0A1L9TG67</accession>
<keyword evidence="6" id="KW-0408">Iron</keyword>
<evidence type="ECO:0000256" key="5">
    <source>
        <dbReference type="PIRSR" id="PIRSR605708-1"/>
    </source>
</evidence>
<proteinExistence type="inferred from homology"/>
<evidence type="ECO:0000256" key="3">
    <source>
        <dbReference type="ARBA" id="ARBA00007757"/>
    </source>
</evidence>
<gene>
    <name evidence="8" type="ORF">ASPSYDRAFT_46402</name>
</gene>
<dbReference type="GO" id="GO:0004411">
    <property type="term" value="F:homogentisate 1,2-dioxygenase activity"/>
    <property type="evidence" value="ECO:0007669"/>
    <property type="project" value="UniProtKB-EC"/>
</dbReference>
<dbReference type="Proteomes" id="UP000184356">
    <property type="component" value="Unassembled WGS sequence"/>
</dbReference>
<dbReference type="PANTHER" id="PTHR11056:SF0">
    <property type="entry name" value="HOMOGENTISATE 1,2-DIOXYGENASE"/>
    <property type="match status" value="1"/>
</dbReference>
<dbReference type="Pfam" id="PF04209">
    <property type="entry name" value="HgmA_C"/>
    <property type="match status" value="1"/>
</dbReference>
<sequence>MESVSFNHPDPSIYTILMAPSARPGTAATLRWLVVEDTFPPPWLYRDVMPEFSNINLKPVKVRGRV</sequence>
<dbReference type="SUPFAM" id="SSF51182">
    <property type="entry name" value="RmlC-like cupins"/>
    <property type="match status" value="1"/>
</dbReference>
<dbReference type="InterPro" id="IPR014710">
    <property type="entry name" value="RmlC-like_jellyroll"/>
</dbReference>
<evidence type="ECO:0000256" key="6">
    <source>
        <dbReference type="PIRSR" id="PIRSR605708-2"/>
    </source>
</evidence>
<dbReference type="InterPro" id="IPR005708">
    <property type="entry name" value="Homogentis_dOase"/>
</dbReference>
<comment type="pathway">
    <text evidence="2">Amino-acid degradation; L-phenylalanine degradation; acetoacetate and fumarate from L-phenylalanine: step 4/6.</text>
</comment>
<dbReference type="GeneID" id="63763290"/>